<proteinExistence type="predicted"/>
<protein>
    <recommendedName>
        <fullName evidence="1">NAD(P)-binding domain-containing protein</fullName>
    </recommendedName>
</protein>
<sequence>MQTMTTLVLGASGATGILLVEQLLQRDLHVRAIVRSSAKLPQTLMEHPRLSLIETSIADATDAEMTRFVDGCDAVASCLGHNLTLKGIFGRPRRLVTEATQRVCLAAQANASSTPTKFVLMNTAGNSNRDLNEPISWAQRCIMVLLRNMVPPHRDNEMAADHLRTAIGPTSPSIEWVVVRPDTLTNAPTVTQYTLHPSPTRSAIFNAGESSRINVAHFMAEMIADADTWNRWKGQMPVLYNVA</sequence>
<evidence type="ECO:0000313" key="3">
    <source>
        <dbReference type="Proteomes" id="UP000318017"/>
    </source>
</evidence>
<gene>
    <name evidence="2" type="ORF">Q31a_24030</name>
</gene>
<dbReference type="SUPFAM" id="SSF51735">
    <property type="entry name" value="NAD(P)-binding Rossmann-fold domains"/>
    <property type="match status" value="1"/>
</dbReference>
<dbReference type="EMBL" id="CP036298">
    <property type="protein sequence ID" value="QDV24090.1"/>
    <property type="molecule type" value="Genomic_DNA"/>
</dbReference>
<reference evidence="2 3" key="1">
    <citation type="submission" date="2019-02" db="EMBL/GenBank/DDBJ databases">
        <title>Deep-cultivation of Planctomycetes and their phenomic and genomic characterization uncovers novel biology.</title>
        <authorList>
            <person name="Wiegand S."/>
            <person name="Jogler M."/>
            <person name="Boedeker C."/>
            <person name="Pinto D."/>
            <person name="Vollmers J."/>
            <person name="Rivas-Marin E."/>
            <person name="Kohn T."/>
            <person name="Peeters S.H."/>
            <person name="Heuer A."/>
            <person name="Rast P."/>
            <person name="Oberbeckmann S."/>
            <person name="Bunk B."/>
            <person name="Jeske O."/>
            <person name="Meyerdierks A."/>
            <person name="Storesund J.E."/>
            <person name="Kallscheuer N."/>
            <person name="Luecker S."/>
            <person name="Lage O.M."/>
            <person name="Pohl T."/>
            <person name="Merkel B.J."/>
            <person name="Hornburger P."/>
            <person name="Mueller R.-W."/>
            <person name="Bruemmer F."/>
            <person name="Labrenz M."/>
            <person name="Spormann A.M."/>
            <person name="Op den Camp H."/>
            <person name="Overmann J."/>
            <person name="Amann R."/>
            <person name="Jetten M.S.M."/>
            <person name="Mascher T."/>
            <person name="Medema M.H."/>
            <person name="Devos D.P."/>
            <person name="Kaster A.-K."/>
            <person name="Ovreas L."/>
            <person name="Rohde M."/>
            <person name="Galperin M.Y."/>
            <person name="Jogler C."/>
        </authorList>
    </citation>
    <scope>NUCLEOTIDE SEQUENCE [LARGE SCALE GENOMIC DNA]</scope>
    <source>
        <strain evidence="2 3">Q31a</strain>
    </source>
</reference>
<name>A0A518G670_9BACT</name>
<dbReference type="AlphaFoldDB" id="A0A518G670"/>
<dbReference type="Proteomes" id="UP000318017">
    <property type="component" value="Chromosome"/>
</dbReference>
<evidence type="ECO:0000259" key="1">
    <source>
        <dbReference type="Pfam" id="PF13460"/>
    </source>
</evidence>
<dbReference type="KEGG" id="ahel:Q31a_24030"/>
<dbReference type="InterPro" id="IPR036291">
    <property type="entry name" value="NAD(P)-bd_dom_sf"/>
</dbReference>
<dbReference type="Gene3D" id="3.40.50.720">
    <property type="entry name" value="NAD(P)-binding Rossmann-like Domain"/>
    <property type="match status" value="1"/>
</dbReference>
<accession>A0A518G670</accession>
<organism evidence="2 3">
    <name type="scientific">Aureliella helgolandensis</name>
    <dbReference type="NCBI Taxonomy" id="2527968"/>
    <lineage>
        <taxon>Bacteria</taxon>
        <taxon>Pseudomonadati</taxon>
        <taxon>Planctomycetota</taxon>
        <taxon>Planctomycetia</taxon>
        <taxon>Pirellulales</taxon>
        <taxon>Pirellulaceae</taxon>
        <taxon>Aureliella</taxon>
    </lineage>
</organism>
<dbReference type="PANTHER" id="PTHR15020">
    <property type="entry name" value="FLAVIN REDUCTASE-RELATED"/>
    <property type="match status" value="1"/>
</dbReference>
<dbReference type="InterPro" id="IPR016040">
    <property type="entry name" value="NAD(P)-bd_dom"/>
</dbReference>
<dbReference type="Pfam" id="PF13460">
    <property type="entry name" value="NAD_binding_10"/>
    <property type="match status" value="1"/>
</dbReference>
<feature type="domain" description="NAD(P)-binding" evidence="1">
    <location>
        <begin position="10"/>
        <end position="225"/>
    </location>
</feature>
<evidence type="ECO:0000313" key="2">
    <source>
        <dbReference type="EMBL" id="QDV24090.1"/>
    </source>
</evidence>
<dbReference type="PANTHER" id="PTHR15020:SF11">
    <property type="entry name" value="OS06G0360300 PROTEIN"/>
    <property type="match status" value="1"/>
</dbReference>
<keyword evidence="3" id="KW-1185">Reference proteome</keyword>